<proteinExistence type="predicted"/>
<dbReference type="EMBL" id="MFAF01000094">
    <property type="protein sequence ID" value="OGD74760.1"/>
    <property type="molecule type" value="Genomic_DNA"/>
</dbReference>
<dbReference type="Gene3D" id="3.40.50.10610">
    <property type="entry name" value="ABC-type transport auxiliary lipoprotein component"/>
    <property type="match status" value="1"/>
</dbReference>
<protein>
    <recommendedName>
        <fullName evidence="4">FlgO domain-containing protein</fullName>
    </recommendedName>
</protein>
<evidence type="ECO:0000256" key="1">
    <source>
        <dbReference type="SAM" id="SignalP"/>
    </source>
</evidence>
<comment type="caution">
    <text evidence="2">The sequence shown here is derived from an EMBL/GenBank/DDBJ whole genome shotgun (WGS) entry which is preliminary data.</text>
</comment>
<dbReference type="InterPro" id="IPR005534">
    <property type="entry name" value="Curli_assmbl/transp-comp_CsgG"/>
</dbReference>
<keyword evidence="1" id="KW-0732">Signal</keyword>
<accession>A0A1F5F573</accession>
<reference evidence="2 3" key="1">
    <citation type="journal article" date="2016" name="Nat. Commun.">
        <title>Thousands of microbial genomes shed light on interconnected biogeochemical processes in an aquifer system.</title>
        <authorList>
            <person name="Anantharaman K."/>
            <person name="Brown C.T."/>
            <person name="Hug L.A."/>
            <person name="Sharon I."/>
            <person name="Castelle C.J."/>
            <person name="Probst A.J."/>
            <person name="Thomas B.C."/>
            <person name="Singh A."/>
            <person name="Wilkins M.J."/>
            <person name="Karaoz U."/>
            <person name="Brodie E.L."/>
            <person name="Williams K.H."/>
            <person name="Hubbard S.S."/>
            <person name="Banfield J.F."/>
        </authorList>
    </citation>
    <scope>NUCLEOTIDE SEQUENCE [LARGE SCALE GENOMIC DNA]</scope>
</reference>
<sequence>MRAAGFVPLLFVGFTMAAEPITLAVTDLQSLGVFPDQALAVAEILRTELIGLPGVRVIERSQLARVIEEWSLTTAGMTAGEAAELGALTGADYIAVGSLSALGETYTLAVRLVAVESSEAVLGETVTVGTTAELPWACRDLAKALAEAIGAESGATVVVEVEPTARPPEVVSLDFYRHGDYSAPAASFDQAETEMVVWVLNLEREEAGPEEAHEVTVVWTAPDGGVRWEEVRPAAFGEGENTLRVIGGKGYTEPGTWQAGEWRVQVKLDGAEAASGGFTVE</sequence>
<evidence type="ECO:0008006" key="4">
    <source>
        <dbReference type="Google" id="ProtNLM"/>
    </source>
</evidence>
<feature type="signal peptide" evidence="1">
    <location>
        <begin position="1"/>
        <end position="17"/>
    </location>
</feature>
<gene>
    <name evidence="2" type="ORF">A2Y64_07030</name>
</gene>
<organism evidence="2 3">
    <name type="scientific">Candidatus Coatesbacteria bacterium RBG_13_66_14</name>
    <dbReference type="NCBI Taxonomy" id="1817816"/>
    <lineage>
        <taxon>Bacteria</taxon>
        <taxon>Candidatus Coatesiibacteriota</taxon>
    </lineage>
</organism>
<evidence type="ECO:0000313" key="3">
    <source>
        <dbReference type="Proteomes" id="UP000177187"/>
    </source>
</evidence>
<dbReference type="Proteomes" id="UP000177187">
    <property type="component" value="Unassembled WGS sequence"/>
</dbReference>
<dbReference type="STRING" id="1817816.A2Y64_07030"/>
<dbReference type="GO" id="GO:0030288">
    <property type="term" value="C:outer membrane-bounded periplasmic space"/>
    <property type="evidence" value="ECO:0007669"/>
    <property type="project" value="InterPro"/>
</dbReference>
<dbReference type="Pfam" id="PF03783">
    <property type="entry name" value="CsgG"/>
    <property type="match status" value="1"/>
</dbReference>
<name>A0A1F5F573_9BACT</name>
<evidence type="ECO:0000313" key="2">
    <source>
        <dbReference type="EMBL" id="OGD74760.1"/>
    </source>
</evidence>
<dbReference type="AlphaFoldDB" id="A0A1F5F573"/>
<feature type="chain" id="PRO_5009518485" description="FlgO domain-containing protein" evidence="1">
    <location>
        <begin position="18"/>
        <end position="281"/>
    </location>
</feature>